<evidence type="ECO:0000313" key="1">
    <source>
        <dbReference type="EMBL" id="NES09846.1"/>
    </source>
</evidence>
<dbReference type="AlphaFoldDB" id="A0A6I5RQF5"/>
<organism evidence="1 2">
    <name type="scientific">Pseudomonas laurentiana</name>
    <dbReference type="NCBI Taxonomy" id="2364649"/>
    <lineage>
        <taxon>Bacteria</taxon>
        <taxon>Pseudomonadati</taxon>
        <taxon>Pseudomonadota</taxon>
        <taxon>Gammaproteobacteria</taxon>
        <taxon>Pseudomonadales</taxon>
        <taxon>Pseudomonadaceae</taxon>
        <taxon>Pseudomonas</taxon>
    </lineage>
</organism>
<keyword evidence="2" id="KW-1185">Reference proteome</keyword>
<comment type="caution">
    <text evidence="1">The sequence shown here is derived from an EMBL/GenBank/DDBJ whole genome shotgun (WGS) entry which is preliminary data.</text>
</comment>
<reference evidence="1 2" key="1">
    <citation type="submission" date="2020-02" db="EMBL/GenBank/DDBJ databases">
        <title>Broccoli isolated Pseudomonas sp.</title>
        <authorList>
            <person name="Fujikawa T."/>
            <person name="Sawada H."/>
        </authorList>
    </citation>
    <scope>NUCLEOTIDE SEQUENCE [LARGE SCALE GENOMIC DNA]</scope>
    <source>
        <strain evidence="1 2">JCM 32154</strain>
    </source>
</reference>
<dbReference type="EMBL" id="JAAHBT010000079">
    <property type="protein sequence ID" value="NES09846.1"/>
    <property type="molecule type" value="Genomic_DNA"/>
</dbReference>
<proteinExistence type="predicted"/>
<gene>
    <name evidence="1" type="ORF">G3O07_09040</name>
</gene>
<name>A0A6I5RQF5_9PSED</name>
<dbReference type="Proteomes" id="UP000471751">
    <property type="component" value="Unassembled WGS sequence"/>
</dbReference>
<dbReference type="RefSeq" id="WP_163934973.1">
    <property type="nucleotide sequence ID" value="NZ_BMQU01000012.1"/>
</dbReference>
<accession>A0A6I5RQF5</accession>
<evidence type="ECO:0000313" key="2">
    <source>
        <dbReference type="Proteomes" id="UP000471751"/>
    </source>
</evidence>
<sequence>MTPVISEEHFIGLLDTLFLRGHEAYQAYLKNGRIYLYAKIIKTNNEKTLALILDHCHLLPQIQQKNLMKLVLHLDVWTCQWNDLRDRNNPCLTDEFVFETAVNFPKEAMASLEGYFASKRSN</sequence>
<protein>
    <submittedName>
        <fullName evidence="1">Uncharacterized protein</fullName>
    </submittedName>
</protein>